<reference evidence="1" key="1">
    <citation type="journal article" date="2020" name="Nature">
        <title>Giant virus diversity and host interactions through global metagenomics.</title>
        <authorList>
            <person name="Schulz F."/>
            <person name="Roux S."/>
            <person name="Paez-Espino D."/>
            <person name="Jungbluth S."/>
            <person name="Walsh D.A."/>
            <person name="Denef V.J."/>
            <person name="McMahon K.D."/>
            <person name="Konstantinidis K.T."/>
            <person name="Eloe-Fadrosh E.A."/>
            <person name="Kyrpides N.C."/>
            <person name="Woyke T."/>
        </authorList>
    </citation>
    <scope>NUCLEOTIDE SEQUENCE</scope>
    <source>
        <strain evidence="1">GVMAG-M-3300027963-41</strain>
    </source>
</reference>
<dbReference type="AlphaFoldDB" id="A0A6C0LLX5"/>
<organism evidence="1">
    <name type="scientific">viral metagenome</name>
    <dbReference type="NCBI Taxonomy" id="1070528"/>
    <lineage>
        <taxon>unclassified sequences</taxon>
        <taxon>metagenomes</taxon>
        <taxon>organismal metagenomes</taxon>
    </lineage>
</organism>
<protein>
    <submittedName>
        <fullName evidence="1">Uncharacterized protein</fullName>
    </submittedName>
</protein>
<sequence length="239" mass="26623">MASINATLAEYYQGGPKNWNEVFKTTCIKSHWDPTMVVDHILPKFQHDMALDPRESSRNCYVYYNTSPGDAPLKNYPELAPLEAPAYLRGGPHRPATYEKPQQLALQTVPVFPPGGAASLGFPYNDFRPSAETDLLRIDEALTKCAEKRYIPPGGIPAPAMQSRDVPGVYLGESSTLSPLLTRVTKQAGCRNQDDEAAWNRSARLFFNPTKYDRTITVPPNLYQPSSHNALVCPPWKKS</sequence>
<evidence type="ECO:0000313" key="1">
    <source>
        <dbReference type="EMBL" id="QHU31919.1"/>
    </source>
</evidence>
<proteinExistence type="predicted"/>
<name>A0A6C0LLX5_9ZZZZ</name>
<dbReference type="EMBL" id="MN740534">
    <property type="protein sequence ID" value="QHU31919.1"/>
    <property type="molecule type" value="Genomic_DNA"/>
</dbReference>
<accession>A0A6C0LLX5</accession>